<dbReference type="InterPro" id="IPR020845">
    <property type="entry name" value="AMP-binding_CS"/>
</dbReference>
<reference evidence="3 4" key="1">
    <citation type="submission" date="2024-10" db="EMBL/GenBank/DDBJ databases">
        <title>The Natural Products Discovery Center: Release of the First 8490 Sequenced Strains for Exploring Actinobacteria Biosynthetic Diversity.</title>
        <authorList>
            <person name="Kalkreuter E."/>
            <person name="Kautsar S.A."/>
            <person name="Yang D."/>
            <person name="Bader C.D."/>
            <person name="Teijaro C.N."/>
            <person name="Fluegel L."/>
            <person name="Davis C.M."/>
            <person name="Simpson J.R."/>
            <person name="Lauterbach L."/>
            <person name="Steele A.D."/>
            <person name="Gui C."/>
            <person name="Meng S."/>
            <person name="Li G."/>
            <person name="Viehrig K."/>
            <person name="Ye F."/>
            <person name="Su P."/>
            <person name="Kiefer A.F."/>
            <person name="Nichols A."/>
            <person name="Cepeda A.J."/>
            <person name="Yan W."/>
            <person name="Fan B."/>
            <person name="Jiang Y."/>
            <person name="Adhikari A."/>
            <person name="Zheng C.-J."/>
            <person name="Schuster L."/>
            <person name="Cowan T.M."/>
            <person name="Smanski M.J."/>
            <person name="Chevrette M.G."/>
            <person name="De Carvalho L.P.S."/>
            <person name="Shen B."/>
        </authorList>
    </citation>
    <scope>NUCLEOTIDE SEQUENCE [LARGE SCALE GENOMIC DNA]</scope>
    <source>
        <strain evidence="3 4">NPDC004550</strain>
    </source>
</reference>
<dbReference type="CDD" id="cd12119">
    <property type="entry name" value="ttLC_FACS_AlkK_like"/>
    <property type="match status" value="1"/>
</dbReference>
<dbReference type="EMBL" id="JBIALX010000004">
    <property type="protein sequence ID" value="MFF0454242.1"/>
    <property type="molecule type" value="Genomic_DNA"/>
</dbReference>
<dbReference type="GO" id="GO:0016874">
    <property type="term" value="F:ligase activity"/>
    <property type="evidence" value="ECO:0007669"/>
    <property type="project" value="UniProtKB-KW"/>
</dbReference>
<dbReference type="InterPro" id="IPR050237">
    <property type="entry name" value="ATP-dep_AMP-bd_enzyme"/>
</dbReference>
<dbReference type="RefSeq" id="WP_387251213.1">
    <property type="nucleotide sequence ID" value="NZ_JBIALX010000004.1"/>
</dbReference>
<proteinExistence type="predicted"/>
<dbReference type="PROSITE" id="PS00455">
    <property type="entry name" value="AMP_BINDING"/>
    <property type="match status" value="1"/>
</dbReference>
<sequence length="546" mass="58649">MPSTMQDEPLSLATLLRFASRAHPDATVRTWTGTGSRVLTYAELGAKAAQLAHALAELGIRPGDRVATFMWNNNEHLIAYAGVPAMGAVLHTVNIRLFPEQLTYVIEHAADRVVIVDGSLATAFAAVLPTLTTVRHVIVANGEVSELLAPDGVEVHSFDDLLACRPTDYPYPRIDETSAAAMCYTSGTTGDPKGVVYSHRSNWLHSMNACTTDGMGISRTDSMLAIVPMFHANAWGLPYAALMCGASLVMPDRFLQPAALLELMAAERPSFAAAVPTVWNGVLAALAERPQDITHLRAVVVGGSAVPAQMIRAFADQHDVEIVQAWGMTETSPLGTIAWPPPGLSGEEEFRYRATQGRFPASVQARLIGDDGSVQPWDGKSLGQLQVRGPWITGVYYAPDATAANSGTSSDGWLSTGDIGTISADGYLTLVDRAKDIIKSGGEWISSVDLENAVMAHPAVVEAAVFGVPDEKWDERPVVATVLRAGDEADAAELRRFLSGKFARWQLPERWAFLTEIPKTSVGKFDKKVLRARYASGELEVVTAAS</sequence>
<accession>A0ABW6NGF7</accession>
<dbReference type="InterPro" id="IPR025110">
    <property type="entry name" value="AMP-bd_C"/>
</dbReference>
<dbReference type="Proteomes" id="UP001601521">
    <property type="component" value="Unassembled WGS sequence"/>
</dbReference>
<name>A0ABW6NGF7_9NOCA</name>
<comment type="caution">
    <text evidence="3">The sequence shown here is derived from an EMBL/GenBank/DDBJ whole genome shotgun (WGS) entry which is preliminary data.</text>
</comment>
<dbReference type="Pfam" id="PF00501">
    <property type="entry name" value="AMP-binding"/>
    <property type="match status" value="1"/>
</dbReference>
<dbReference type="InterPro" id="IPR000873">
    <property type="entry name" value="AMP-dep_synth/lig_dom"/>
</dbReference>
<evidence type="ECO:0000313" key="4">
    <source>
        <dbReference type="Proteomes" id="UP001601521"/>
    </source>
</evidence>
<dbReference type="PANTHER" id="PTHR43767:SF11">
    <property type="entry name" value="MEDIUM-CHAIN-FATTY-ACID--COA LIGASE"/>
    <property type="match status" value="1"/>
</dbReference>
<keyword evidence="4" id="KW-1185">Reference proteome</keyword>
<dbReference type="NCBIfam" id="NF004837">
    <property type="entry name" value="PRK06187.1"/>
    <property type="match status" value="1"/>
</dbReference>
<protein>
    <submittedName>
        <fullName evidence="3">Long-chain fatty acid--CoA ligase</fullName>
    </submittedName>
</protein>
<evidence type="ECO:0000259" key="1">
    <source>
        <dbReference type="Pfam" id="PF00501"/>
    </source>
</evidence>
<evidence type="ECO:0000313" key="3">
    <source>
        <dbReference type="EMBL" id="MFF0454242.1"/>
    </source>
</evidence>
<dbReference type="InterPro" id="IPR042099">
    <property type="entry name" value="ANL_N_sf"/>
</dbReference>
<dbReference type="SUPFAM" id="SSF56801">
    <property type="entry name" value="Acetyl-CoA synthetase-like"/>
    <property type="match status" value="1"/>
</dbReference>
<dbReference type="Pfam" id="PF13193">
    <property type="entry name" value="AMP-binding_C"/>
    <property type="match status" value="1"/>
</dbReference>
<gene>
    <name evidence="3" type="ORF">ACFYTH_12825</name>
</gene>
<keyword evidence="3" id="KW-0436">Ligase</keyword>
<dbReference type="InterPro" id="IPR045851">
    <property type="entry name" value="AMP-bd_C_sf"/>
</dbReference>
<feature type="domain" description="AMP-binding enzyme C-terminal" evidence="2">
    <location>
        <begin position="450"/>
        <end position="524"/>
    </location>
</feature>
<dbReference type="PANTHER" id="PTHR43767">
    <property type="entry name" value="LONG-CHAIN-FATTY-ACID--COA LIGASE"/>
    <property type="match status" value="1"/>
</dbReference>
<dbReference type="Gene3D" id="3.40.50.12780">
    <property type="entry name" value="N-terminal domain of ligase-like"/>
    <property type="match status" value="1"/>
</dbReference>
<feature type="domain" description="AMP-dependent synthetase/ligase" evidence="1">
    <location>
        <begin position="20"/>
        <end position="397"/>
    </location>
</feature>
<organism evidence="3 4">
    <name type="scientific">Nocardia africana</name>
    <dbReference type="NCBI Taxonomy" id="134964"/>
    <lineage>
        <taxon>Bacteria</taxon>
        <taxon>Bacillati</taxon>
        <taxon>Actinomycetota</taxon>
        <taxon>Actinomycetes</taxon>
        <taxon>Mycobacteriales</taxon>
        <taxon>Nocardiaceae</taxon>
        <taxon>Nocardia</taxon>
    </lineage>
</organism>
<evidence type="ECO:0000259" key="2">
    <source>
        <dbReference type="Pfam" id="PF13193"/>
    </source>
</evidence>
<dbReference type="Gene3D" id="3.30.300.30">
    <property type="match status" value="1"/>
</dbReference>